<evidence type="ECO:0000313" key="4">
    <source>
        <dbReference type="Proteomes" id="UP001620645"/>
    </source>
</evidence>
<dbReference type="InterPro" id="IPR052242">
    <property type="entry name" value="Mito_3-hydroxyacyl-CoA_DH"/>
</dbReference>
<proteinExistence type="predicted"/>
<protein>
    <recommendedName>
        <fullName evidence="2">3-hydroxyacyl-CoA dehydrogenase NAD binding domain-containing protein</fullName>
    </recommendedName>
</protein>
<organism evidence="3 4">
    <name type="scientific">Heterodera schachtii</name>
    <name type="common">Sugarbeet cyst nematode worm</name>
    <name type="synonym">Tylenchus schachtii</name>
    <dbReference type="NCBI Taxonomy" id="97005"/>
    <lineage>
        <taxon>Eukaryota</taxon>
        <taxon>Metazoa</taxon>
        <taxon>Ecdysozoa</taxon>
        <taxon>Nematoda</taxon>
        <taxon>Chromadorea</taxon>
        <taxon>Rhabditida</taxon>
        <taxon>Tylenchina</taxon>
        <taxon>Tylenchomorpha</taxon>
        <taxon>Tylenchoidea</taxon>
        <taxon>Heteroderidae</taxon>
        <taxon>Heteroderinae</taxon>
        <taxon>Heterodera</taxon>
    </lineage>
</organism>
<dbReference type="SUPFAM" id="SSF51735">
    <property type="entry name" value="NAD(P)-binding Rossmann-fold domains"/>
    <property type="match status" value="1"/>
</dbReference>
<dbReference type="PANTHER" id="PTHR43561">
    <property type="match status" value="1"/>
</dbReference>
<dbReference type="EMBL" id="JBICCN010000327">
    <property type="protein sequence ID" value="KAL3077304.1"/>
    <property type="molecule type" value="Genomic_DNA"/>
</dbReference>
<feature type="domain" description="3-hydroxyacyl-CoA dehydrogenase NAD binding" evidence="2">
    <location>
        <begin position="1"/>
        <end position="174"/>
    </location>
</feature>
<dbReference type="InterPro" id="IPR006176">
    <property type="entry name" value="3-OHacyl-CoA_DH_NAD-bd"/>
</dbReference>
<sequence length="179" mass="19169">MGAGIAQVSAQANVKVVLVDQSQSIVEKAKSGIESSIKRVAKKQFEDPGKQNELVTRALSNISLSTNISQAVSGADLVIEAISENLDVKRKLFAEVESALPQNGKMATNTSSLTLADIAANLKRKDSFGGLHFFNPVPIMKLLEVVRFDGTSEETFNVLMDFGKTIGKTTVVCKTPRGS</sequence>
<keyword evidence="4" id="KW-1185">Reference proteome</keyword>
<dbReference type="AlphaFoldDB" id="A0ABD2IB02"/>
<evidence type="ECO:0000256" key="1">
    <source>
        <dbReference type="ARBA" id="ARBA00023027"/>
    </source>
</evidence>
<name>A0ABD2IB02_HETSC</name>
<dbReference type="Pfam" id="PF02737">
    <property type="entry name" value="3HCDH_N"/>
    <property type="match status" value="1"/>
</dbReference>
<keyword evidence="1" id="KW-0520">NAD</keyword>
<accession>A0ABD2IB02</accession>
<dbReference type="PANTHER" id="PTHR43561:SF3">
    <property type="entry name" value="HYDROXYACYL-COENZYME A DEHYDROGENASE, MITOCHONDRIAL"/>
    <property type="match status" value="1"/>
</dbReference>
<gene>
    <name evidence="3" type="ORF">niasHS_013293</name>
</gene>
<dbReference type="InterPro" id="IPR036291">
    <property type="entry name" value="NAD(P)-bd_dom_sf"/>
</dbReference>
<evidence type="ECO:0000313" key="3">
    <source>
        <dbReference type="EMBL" id="KAL3077304.1"/>
    </source>
</evidence>
<evidence type="ECO:0000259" key="2">
    <source>
        <dbReference type="Pfam" id="PF02737"/>
    </source>
</evidence>
<dbReference type="Proteomes" id="UP001620645">
    <property type="component" value="Unassembled WGS sequence"/>
</dbReference>
<comment type="caution">
    <text evidence="3">The sequence shown here is derived from an EMBL/GenBank/DDBJ whole genome shotgun (WGS) entry which is preliminary data.</text>
</comment>
<dbReference type="Gene3D" id="3.40.50.720">
    <property type="entry name" value="NAD(P)-binding Rossmann-like Domain"/>
    <property type="match status" value="1"/>
</dbReference>
<reference evidence="3 4" key="1">
    <citation type="submission" date="2024-10" db="EMBL/GenBank/DDBJ databases">
        <authorList>
            <person name="Kim D."/>
        </authorList>
    </citation>
    <scope>NUCLEOTIDE SEQUENCE [LARGE SCALE GENOMIC DNA]</scope>
    <source>
        <strain evidence="3">Taebaek</strain>
    </source>
</reference>